<organism evidence="1 2">
    <name type="scientific">Shackletoniella antarctica</name>
    <dbReference type="NCBI Taxonomy" id="268115"/>
    <lineage>
        <taxon>Bacteria</taxon>
        <taxon>Bacillati</taxon>
        <taxon>Cyanobacteriota</taxon>
        <taxon>Cyanophyceae</taxon>
        <taxon>Oculatellales</taxon>
        <taxon>Oculatellaceae</taxon>
        <taxon>Shackletoniella</taxon>
    </lineage>
</organism>
<dbReference type="Proteomes" id="UP000249081">
    <property type="component" value="Unassembled WGS sequence"/>
</dbReference>
<name>A0A2W4WK84_9CYAN</name>
<proteinExistence type="predicted"/>
<gene>
    <name evidence="1" type="ORF">DCF17_02180</name>
</gene>
<accession>A0A2W4WK84</accession>
<dbReference type="EMBL" id="QBMN01000008">
    <property type="protein sequence ID" value="PZO45316.1"/>
    <property type="molecule type" value="Genomic_DNA"/>
</dbReference>
<comment type="caution">
    <text evidence="1">The sequence shown here is derived from an EMBL/GenBank/DDBJ whole genome shotgun (WGS) entry which is preliminary data.</text>
</comment>
<reference evidence="1 2" key="2">
    <citation type="submission" date="2018-06" db="EMBL/GenBank/DDBJ databases">
        <title>Metagenomic assembly of (sub)arctic Cyanobacteria and their associated microbiome from non-axenic cultures.</title>
        <authorList>
            <person name="Baurain D."/>
        </authorList>
    </citation>
    <scope>NUCLEOTIDE SEQUENCE [LARGE SCALE GENOMIC DNA]</scope>
    <source>
        <strain evidence="1">ULC041bin1</strain>
    </source>
</reference>
<dbReference type="AlphaFoldDB" id="A0A2W4WK84"/>
<evidence type="ECO:0000313" key="1">
    <source>
        <dbReference type="EMBL" id="PZO45316.1"/>
    </source>
</evidence>
<reference evidence="2" key="1">
    <citation type="submission" date="2018-04" db="EMBL/GenBank/DDBJ databases">
        <authorList>
            <person name="Cornet L."/>
        </authorList>
    </citation>
    <scope>NUCLEOTIDE SEQUENCE [LARGE SCALE GENOMIC DNA]</scope>
</reference>
<protein>
    <submittedName>
        <fullName evidence="1">Uncharacterized protein</fullName>
    </submittedName>
</protein>
<sequence length="79" mass="8655">MNAYKVEAVVAENGTVTLQGLPFRPGETVEVIVLERSPAVVGRPPQGEKTALDWEYLLGVEAQMSEWISSEDEAAYCDL</sequence>
<evidence type="ECO:0000313" key="2">
    <source>
        <dbReference type="Proteomes" id="UP000249081"/>
    </source>
</evidence>